<dbReference type="GO" id="GO:0005615">
    <property type="term" value="C:extracellular space"/>
    <property type="evidence" value="ECO:0007669"/>
    <property type="project" value="InterPro"/>
</dbReference>
<keyword evidence="4" id="KW-1015">Disulfide bond</keyword>
<comment type="caution">
    <text evidence="5">The sequence shown here is derived from an EMBL/GenBank/DDBJ whole genome shotgun (WGS) entry which is preliminary data.</text>
</comment>
<evidence type="ECO:0000256" key="4">
    <source>
        <dbReference type="ARBA" id="ARBA00023157"/>
    </source>
</evidence>
<dbReference type="GO" id="GO:0005184">
    <property type="term" value="F:neuropeptide hormone activity"/>
    <property type="evidence" value="ECO:0007669"/>
    <property type="project" value="InterPro"/>
</dbReference>
<protein>
    <recommendedName>
        <fullName evidence="7">Cocaine- and amphetamine-regulated transcript protein</fullName>
    </recommendedName>
</protein>
<dbReference type="PANTHER" id="PTHR16655:SF4">
    <property type="entry name" value="COCAINE- AND AMPHETAMINE-REGULATED TRANSCRIPT PROTEIN"/>
    <property type="match status" value="1"/>
</dbReference>
<dbReference type="SUPFAM" id="SSF64546">
    <property type="entry name" value="Satiety factor CART (cocaine and amphetamine regulated transcript)"/>
    <property type="match status" value="1"/>
</dbReference>
<dbReference type="Gene3D" id="4.10.40.30">
    <property type="entry name" value="CART, C-terminal domain"/>
    <property type="match status" value="1"/>
</dbReference>
<dbReference type="GO" id="GO:0043410">
    <property type="term" value="P:positive regulation of MAPK cascade"/>
    <property type="evidence" value="ECO:0007669"/>
    <property type="project" value="InterPro"/>
</dbReference>
<evidence type="ECO:0000313" key="5">
    <source>
        <dbReference type="EMBL" id="KAG8542914.1"/>
    </source>
</evidence>
<evidence type="ECO:0000256" key="3">
    <source>
        <dbReference type="ARBA" id="ARBA00022525"/>
    </source>
</evidence>
<dbReference type="InterPro" id="IPR036722">
    <property type="entry name" value="CART_C_sf"/>
</dbReference>
<dbReference type="GO" id="GO:0007186">
    <property type="term" value="P:G protein-coupled receptor signaling pathway"/>
    <property type="evidence" value="ECO:0007669"/>
    <property type="project" value="InterPro"/>
</dbReference>
<keyword evidence="3" id="KW-0964">Secreted</keyword>
<dbReference type="Proteomes" id="UP000824782">
    <property type="component" value="Unassembled WGS sequence"/>
</dbReference>
<dbReference type="PANTHER" id="PTHR16655">
    <property type="entry name" value="COCAINE AND AMPHETAMINE REGULATED TRANSCRIPT PROTEIN"/>
    <property type="match status" value="1"/>
</dbReference>
<gene>
    <name evidence="5" type="ORF">GDO81_025832</name>
</gene>
<reference evidence="5" key="1">
    <citation type="thesis" date="2020" institute="ProQuest LLC" country="789 East Eisenhower Parkway, Ann Arbor, MI, USA">
        <title>Comparative Genomics and Chromosome Evolution.</title>
        <authorList>
            <person name="Mudd A.B."/>
        </authorList>
    </citation>
    <scope>NUCLEOTIDE SEQUENCE</scope>
    <source>
        <strain evidence="5">237g6f4</strain>
        <tissue evidence="5">Blood</tissue>
    </source>
</reference>
<evidence type="ECO:0000256" key="1">
    <source>
        <dbReference type="ARBA" id="ARBA00004613"/>
    </source>
</evidence>
<accession>A0AAV6Z037</accession>
<keyword evidence="6" id="KW-1185">Reference proteome</keyword>
<name>A0AAV6Z037_ENGPU</name>
<dbReference type="AlphaFoldDB" id="A0AAV6Z037"/>
<dbReference type="EMBL" id="WNYA01004242">
    <property type="protein sequence ID" value="KAG8542914.1"/>
    <property type="molecule type" value="Genomic_DNA"/>
</dbReference>
<evidence type="ECO:0000256" key="2">
    <source>
        <dbReference type="ARBA" id="ARBA00005294"/>
    </source>
</evidence>
<proteinExistence type="inferred from homology"/>
<evidence type="ECO:0000313" key="6">
    <source>
        <dbReference type="Proteomes" id="UP000824782"/>
    </source>
</evidence>
<dbReference type="InterPro" id="IPR009106">
    <property type="entry name" value="CART"/>
</dbReference>
<sequence length="85" mass="9800">MVLAGGDSLWHLEYWLAEVRRLLLELQDVLYKLQSKRGQGWEGKFLQVPKCMMGEACAVKRGARIGKLCDCPQRSTCSYFFLRCL</sequence>
<comment type="subcellular location">
    <subcellularLocation>
        <location evidence="1">Secreted</location>
    </subcellularLocation>
</comment>
<evidence type="ECO:0008006" key="7">
    <source>
        <dbReference type="Google" id="ProtNLM"/>
    </source>
</evidence>
<dbReference type="GO" id="GO:0008343">
    <property type="term" value="P:adult feeding behavior"/>
    <property type="evidence" value="ECO:0007669"/>
    <property type="project" value="InterPro"/>
</dbReference>
<comment type="similarity">
    <text evidence="2">Belongs to the CART family.</text>
</comment>
<dbReference type="Pfam" id="PF06373">
    <property type="entry name" value="CART"/>
    <property type="match status" value="1"/>
</dbReference>
<organism evidence="5 6">
    <name type="scientific">Engystomops pustulosus</name>
    <name type="common">Tungara frog</name>
    <name type="synonym">Physalaemus pustulosus</name>
    <dbReference type="NCBI Taxonomy" id="76066"/>
    <lineage>
        <taxon>Eukaryota</taxon>
        <taxon>Metazoa</taxon>
        <taxon>Chordata</taxon>
        <taxon>Craniata</taxon>
        <taxon>Vertebrata</taxon>
        <taxon>Euteleostomi</taxon>
        <taxon>Amphibia</taxon>
        <taxon>Batrachia</taxon>
        <taxon>Anura</taxon>
        <taxon>Neobatrachia</taxon>
        <taxon>Hyloidea</taxon>
        <taxon>Leptodactylidae</taxon>
        <taxon>Leiuperinae</taxon>
        <taxon>Engystomops</taxon>
    </lineage>
</organism>
<dbReference type="GO" id="GO:0009267">
    <property type="term" value="P:cellular response to starvation"/>
    <property type="evidence" value="ECO:0007669"/>
    <property type="project" value="InterPro"/>
</dbReference>
<dbReference type="GO" id="GO:0032099">
    <property type="term" value="P:negative regulation of appetite"/>
    <property type="evidence" value="ECO:0007669"/>
    <property type="project" value="InterPro"/>
</dbReference>